<dbReference type="EMBL" id="AB853026">
    <property type="protein sequence ID" value="BAO18925.1"/>
    <property type="molecule type" value="Genomic_DNA"/>
</dbReference>
<evidence type="ECO:0000313" key="2">
    <source>
        <dbReference type="EMBL" id="BAO18925.1"/>
    </source>
</evidence>
<organism evidence="2">
    <name type="scientific">Burkholderia sp. M701</name>
    <dbReference type="NCBI Taxonomy" id="326454"/>
    <lineage>
        <taxon>Bacteria</taxon>
        <taxon>Pseudomonadati</taxon>
        <taxon>Pseudomonadota</taxon>
        <taxon>Betaproteobacteria</taxon>
        <taxon>Burkholderiales</taxon>
        <taxon>Burkholderiaceae</taxon>
        <taxon>Burkholderia</taxon>
    </lineage>
</organism>
<accession>V5YMW9</accession>
<sequence length="117" mass="13017">MTKPVSRPPRPGKPRRPCGVTRGWHYPRTRDEGRAMHISEIAEGGCYANVNQPDYFRRVDLIVKSPTRPGGSVVAWSTDGFQVRRVDGGNGRKTHGKCGITTFAKWATNRIDVSVPK</sequence>
<geneLocation type="plasmid" evidence="2">
    <name>pM7012</name>
</geneLocation>
<protein>
    <submittedName>
        <fullName evidence="2">Uncharacterized protein</fullName>
    </submittedName>
</protein>
<feature type="region of interest" description="Disordered" evidence="1">
    <location>
        <begin position="1"/>
        <end position="26"/>
    </location>
</feature>
<keyword evidence="2" id="KW-0614">Plasmid</keyword>
<proteinExistence type="predicted"/>
<reference evidence="2" key="2">
    <citation type="submission" date="2024-06" db="EMBL/GenBank/DDBJ databases">
        <authorList>
            <person name="Sakai Y."/>
            <person name="Fujii T."/>
        </authorList>
    </citation>
    <scope>NUCLEOTIDE SEQUENCE</scope>
    <source>
        <strain evidence="2">M701</strain>
        <plasmid evidence="2">pM7012</plasmid>
    </source>
</reference>
<dbReference type="AlphaFoldDB" id="V5YMW9"/>
<name>V5YMW9_9BURK</name>
<evidence type="ECO:0000256" key="1">
    <source>
        <dbReference type="SAM" id="MobiDB-lite"/>
    </source>
</evidence>
<reference evidence="2" key="1">
    <citation type="journal article" date="2014" name="Microbiology">
        <title>A 2,4-dichlorophenoxyacetic acid degradation plasmid pM7012 discloses distribution of an unclassified megaplasmid group across bacterial species.</title>
        <authorList>
            <person name="Sakai Y."/>
            <person name="Ogawa N."/>
            <person name="Shimomura Y."/>
            <person name="Fujii T."/>
        </authorList>
    </citation>
    <scope>NUCLEOTIDE SEQUENCE</scope>
    <source>
        <strain evidence="2">M701</strain>
    </source>
</reference>